<sequence>MNLTPRVYAQSHGGCLKKCFDEYPGCVVVGVMDVQYEDYKCACNTYTLTNSSTDHASPTAISLTTYKLDRNEVDAKCPLAVDVLP</sequence>
<dbReference type="Proteomes" id="UP000268014">
    <property type="component" value="Unassembled WGS sequence"/>
</dbReference>
<dbReference type="AlphaFoldDB" id="A0A0N4WB32"/>
<organism evidence="3">
    <name type="scientific">Haemonchus placei</name>
    <name type="common">Barber's pole worm</name>
    <dbReference type="NCBI Taxonomy" id="6290"/>
    <lineage>
        <taxon>Eukaryota</taxon>
        <taxon>Metazoa</taxon>
        <taxon>Ecdysozoa</taxon>
        <taxon>Nematoda</taxon>
        <taxon>Chromadorea</taxon>
        <taxon>Rhabditida</taxon>
        <taxon>Rhabditina</taxon>
        <taxon>Rhabditomorpha</taxon>
        <taxon>Strongyloidea</taxon>
        <taxon>Trichostrongylidae</taxon>
        <taxon>Haemonchus</taxon>
    </lineage>
</organism>
<protein>
    <submittedName>
        <fullName evidence="3">WSC domain-containing protein</fullName>
    </submittedName>
</protein>
<evidence type="ECO:0000313" key="1">
    <source>
        <dbReference type="EMBL" id="VDO32495.1"/>
    </source>
</evidence>
<reference evidence="1 2" key="2">
    <citation type="submission" date="2018-11" db="EMBL/GenBank/DDBJ databases">
        <authorList>
            <consortium name="Pathogen Informatics"/>
        </authorList>
    </citation>
    <scope>NUCLEOTIDE SEQUENCE [LARGE SCALE GENOMIC DNA]</scope>
    <source>
        <strain evidence="1 2">MHpl1</strain>
    </source>
</reference>
<accession>A0A0N4WB32</accession>
<proteinExistence type="predicted"/>
<evidence type="ECO:0000313" key="2">
    <source>
        <dbReference type="Proteomes" id="UP000268014"/>
    </source>
</evidence>
<keyword evidence="2" id="KW-1185">Reference proteome</keyword>
<reference evidence="3" key="1">
    <citation type="submission" date="2017-02" db="UniProtKB">
        <authorList>
            <consortium name="WormBaseParasite"/>
        </authorList>
    </citation>
    <scope>IDENTIFICATION</scope>
</reference>
<dbReference type="WBParaSite" id="HPLM_0000763201-mRNA-1">
    <property type="protein sequence ID" value="HPLM_0000763201-mRNA-1"/>
    <property type="gene ID" value="HPLM_0000763201"/>
</dbReference>
<name>A0A0N4WB32_HAEPC</name>
<gene>
    <name evidence="1" type="ORF">HPLM_LOCUS7624</name>
</gene>
<evidence type="ECO:0000313" key="3">
    <source>
        <dbReference type="WBParaSite" id="HPLM_0000763201-mRNA-1"/>
    </source>
</evidence>
<dbReference type="EMBL" id="UZAF01016698">
    <property type="protein sequence ID" value="VDO32495.1"/>
    <property type="molecule type" value="Genomic_DNA"/>
</dbReference>